<accession>A0ABN3WRE6</accession>
<dbReference type="InterPro" id="IPR050172">
    <property type="entry name" value="SsuD_RutA_monooxygenase"/>
</dbReference>
<dbReference type="Pfam" id="PF00296">
    <property type="entry name" value="Bac_luciferase"/>
    <property type="match status" value="1"/>
</dbReference>
<evidence type="ECO:0000313" key="7">
    <source>
        <dbReference type="EMBL" id="GAA2923046.1"/>
    </source>
</evidence>
<keyword evidence="4" id="KW-0503">Monooxygenase</keyword>
<proteinExistence type="predicted"/>
<name>A0ABN3WRE6_STRTU</name>
<keyword evidence="5" id="KW-0472">Membrane</keyword>
<dbReference type="InterPro" id="IPR011251">
    <property type="entry name" value="Luciferase-like_dom"/>
</dbReference>
<keyword evidence="5" id="KW-0812">Transmembrane</keyword>
<dbReference type="EMBL" id="BAAAXZ010000072">
    <property type="protein sequence ID" value="GAA2923046.1"/>
    <property type="molecule type" value="Genomic_DNA"/>
</dbReference>
<dbReference type="InterPro" id="IPR036661">
    <property type="entry name" value="Luciferase-like_sf"/>
</dbReference>
<protein>
    <recommendedName>
        <fullName evidence="6">Luciferase-like domain-containing protein</fullName>
    </recommendedName>
</protein>
<dbReference type="Proteomes" id="UP001501102">
    <property type="component" value="Unassembled WGS sequence"/>
</dbReference>
<feature type="domain" description="Luciferase-like" evidence="6">
    <location>
        <begin position="4"/>
        <end position="212"/>
    </location>
</feature>
<dbReference type="PANTHER" id="PTHR42847">
    <property type="entry name" value="ALKANESULFONATE MONOOXYGENASE"/>
    <property type="match status" value="1"/>
</dbReference>
<evidence type="ECO:0000256" key="2">
    <source>
        <dbReference type="ARBA" id="ARBA00022643"/>
    </source>
</evidence>
<organism evidence="7 8">
    <name type="scientific">Streptomyces thioluteus</name>
    <dbReference type="NCBI Taxonomy" id="66431"/>
    <lineage>
        <taxon>Bacteria</taxon>
        <taxon>Bacillati</taxon>
        <taxon>Actinomycetota</taxon>
        <taxon>Actinomycetes</taxon>
        <taxon>Kitasatosporales</taxon>
        <taxon>Streptomycetaceae</taxon>
        <taxon>Streptomyces</taxon>
    </lineage>
</organism>
<evidence type="ECO:0000259" key="6">
    <source>
        <dbReference type="Pfam" id="PF00296"/>
    </source>
</evidence>
<evidence type="ECO:0000256" key="5">
    <source>
        <dbReference type="SAM" id="Phobius"/>
    </source>
</evidence>
<evidence type="ECO:0000256" key="3">
    <source>
        <dbReference type="ARBA" id="ARBA00023002"/>
    </source>
</evidence>
<keyword evidence="3" id="KW-0560">Oxidoreductase</keyword>
<evidence type="ECO:0000256" key="1">
    <source>
        <dbReference type="ARBA" id="ARBA00022630"/>
    </source>
</evidence>
<keyword evidence="2" id="KW-0288">FMN</keyword>
<sequence>MWRWLADRRWYGSIPTLTAAAMVTHTIGLGMLVATPNFRHPAVLAKDLVSVDDIAGGRLICGLGAGAPGYDAKVLGGTPLRPRERADRFDVFVELLDAVLVRGDVDATSPWYTASGVAFHPRAGNGPRLPFAVAATGPRGMALTARFGQYWITSGPPADFGMRQLREVMPVLREQMHRVDAACEHAGRDPATLRRLFVADAAVGRDHQVAGRLRGRRR</sequence>
<feature type="transmembrane region" description="Helical" evidence="5">
    <location>
        <begin position="12"/>
        <end position="34"/>
    </location>
</feature>
<evidence type="ECO:0000256" key="4">
    <source>
        <dbReference type="ARBA" id="ARBA00023033"/>
    </source>
</evidence>
<reference evidence="7 8" key="1">
    <citation type="journal article" date="2019" name="Int. J. Syst. Evol. Microbiol.">
        <title>The Global Catalogue of Microorganisms (GCM) 10K type strain sequencing project: providing services to taxonomists for standard genome sequencing and annotation.</title>
        <authorList>
            <consortium name="The Broad Institute Genomics Platform"/>
            <consortium name="The Broad Institute Genome Sequencing Center for Infectious Disease"/>
            <person name="Wu L."/>
            <person name="Ma J."/>
        </authorList>
    </citation>
    <scope>NUCLEOTIDE SEQUENCE [LARGE SCALE GENOMIC DNA]</scope>
    <source>
        <strain evidence="7 8">JCM 4087</strain>
    </source>
</reference>
<keyword evidence="1" id="KW-0285">Flavoprotein</keyword>
<keyword evidence="5" id="KW-1133">Transmembrane helix</keyword>
<evidence type="ECO:0000313" key="8">
    <source>
        <dbReference type="Proteomes" id="UP001501102"/>
    </source>
</evidence>
<keyword evidence="8" id="KW-1185">Reference proteome</keyword>
<dbReference type="Gene3D" id="3.20.20.30">
    <property type="entry name" value="Luciferase-like domain"/>
    <property type="match status" value="1"/>
</dbReference>
<dbReference type="SUPFAM" id="SSF51679">
    <property type="entry name" value="Bacterial luciferase-like"/>
    <property type="match status" value="1"/>
</dbReference>
<gene>
    <name evidence="7" type="ORF">GCM10020221_18940</name>
</gene>
<comment type="caution">
    <text evidence="7">The sequence shown here is derived from an EMBL/GenBank/DDBJ whole genome shotgun (WGS) entry which is preliminary data.</text>
</comment>
<dbReference type="PANTHER" id="PTHR42847:SF4">
    <property type="entry name" value="ALKANESULFONATE MONOOXYGENASE-RELATED"/>
    <property type="match status" value="1"/>
</dbReference>